<evidence type="ECO:0000256" key="2">
    <source>
        <dbReference type="ARBA" id="ARBA00006706"/>
    </source>
</evidence>
<evidence type="ECO:0000313" key="8">
    <source>
        <dbReference type="EMBL" id="RST84699.1"/>
    </source>
</evidence>
<dbReference type="PANTHER" id="PTHR43281:SF1">
    <property type="entry name" value="FARNESYL DIPHOSPHATE SYNTHASE"/>
    <property type="match status" value="1"/>
</dbReference>
<dbReference type="PROSITE" id="PS00444">
    <property type="entry name" value="POLYPRENYL_SYNTHASE_2"/>
    <property type="match status" value="1"/>
</dbReference>
<keyword evidence="6" id="KW-0414">Isoprene biosynthesis</keyword>
<keyword evidence="4" id="KW-0479">Metal-binding</keyword>
<reference evidence="8 9" key="1">
    <citation type="submission" date="2018-12" db="EMBL/GenBank/DDBJ databases">
        <title>Mesorhizobium carbonis sp. nov., isolated from coal mine water.</title>
        <authorList>
            <person name="Xin W."/>
            <person name="Xu Z."/>
            <person name="Xiang F."/>
            <person name="Zhang J."/>
            <person name="Xi L."/>
            <person name="Liu J."/>
        </authorList>
    </citation>
    <scope>NUCLEOTIDE SEQUENCE [LARGE SCALE GENOMIC DNA]</scope>
    <source>
        <strain evidence="8 9">B2.3</strain>
    </source>
</reference>
<dbReference type="PANTHER" id="PTHR43281">
    <property type="entry name" value="FARNESYL DIPHOSPHATE SYNTHASE"/>
    <property type="match status" value="1"/>
</dbReference>
<gene>
    <name evidence="8" type="ORF">EJC49_19440</name>
</gene>
<dbReference type="Gene3D" id="1.10.600.10">
    <property type="entry name" value="Farnesyl Diphosphate Synthase"/>
    <property type="match status" value="1"/>
</dbReference>
<evidence type="ECO:0000313" key="9">
    <source>
        <dbReference type="Proteomes" id="UP000278398"/>
    </source>
</evidence>
<dbReference type="SUPFAM" id="SSF48576">
    <property type="entry name" value="Terpenoid synthases"/>
    <property type="match status" value="1"/>
</dbReference>
<sequence>MPEDNASHRIEESLRLALARSCGVAAPPRIAAAMQHAVFPGGQRIRPRLTLSIATACGDDKPVLSSAAAAAIELLHCASLVHDDMPCFDNAGTRRGKPSVHVAYGEQIALLSGDGLIVLAFETVALAAIADPLRSAALAIVVARAVGTPYGIVAGQAWESEPSPDLVAYQRAKTGSLFAGASMAGAAAAGHVAEPWGALGFCLGEAYQVADDIRDVLCTEAEIGKPIGQDEALGRPNMVHQFGVAGAARRLKDLVEQAAESVPDCPGQAALKAQIHAQASRFLPREAARVAA</sequence>
<dbReference type="Pfam" id="PF00348">
    <property type="entry name" value="polyprenyl_synt"/>
    <property type="match status" value="1"/>
</dbReference>
<dbReference type="InterPro" id="IPR000092">
    <property type="entry name" value="Polyprenyl_synt"/>
</dbReference>
<accession>A0A3S0G693</accession>
<keyword evidence="3 7" id="KW-0808">Transferase</keyword>
<dbReference type="AlphaFoldDB" id="A0A3S0G693"/>
<dbReference type="OrthoDB" id="9805316at2"/>
<keyword evidence="5" id="KW-0460">Magnesium</keyword>
<dbReference type="GO" id="GO:0004659">
    <property type="term" value="F:prenyltransferase activity"/>
    <property type="evidence" value="ECO:0007669"/>
    <property type="project" value="InterPro"/>
</dbReference>
<protein>
    <submittedName>
        <fullName evidence="8">Polyprenyl synthetase family protein</fullName>
    </submittedName>
</protein>
<name>A0A3S0G693_9HYPH</name>
<evidence type="ECO:0000256" key="5">
    <source>
        <dbReference type="ARBA" id="ARBA00022842"/>
    </source>
</evidence>
<evidence type="ECO:0000256" key="1">
    <source>
        <dbReference type="ARBA" id="ARBA00001946"/>
    </source>
</evidence>
<comment type="cofactor">
    <cofactor evidence="1">
        <name>Mg(2+)</name>
        <dbReference type="ChEBI" id="CHEBI:18420"/>
    </cofactor>
</comment>
<dbReference type="GO" id="GO:0046872">
    <property type="term" value="F:metal ion binding"/>
    <property type="evidence" value="ECO:0007669"/>
    <property type="project" value="UniProtKB-KW"/>
</dbReference>
<dbReference type="InterPro" id="IPR008949">
    <property type="entry name" value="Isoprenoid_synthase_dom_sf"/>
</dbReference>
<comment type="caution">
    <text evidence="8">The sequence shown here is derived from an EMBL/GenBank/DDBJ whole genome shotgun (WGS) entry which is preliminary data.</text>
</comment>
<evidence type="ECO:0000256" key="3">
    <source>
        <dbReference type="ARBA" id="ARBA00022679"/>
    </source>
</evidence>
<dbReference type="RefSeq" id="WP_126701596.1">
    <property type="nucleotide sequence ID" value="NZ_RWKW01000081.1"/>
</dbReference>
<dbReference type="InterPro" id="IPR033749">
    <property type="entry name" value="Polyprenyl_synt_CS"/>
</dbReference>
<dbReference type="GO" id="GO:0008299">
    <property type="term" value="P:isoprenoid biosynthetic process"/>
    <property type="evidence" value="ECO:0007669"/>
    <property type="project" value="UniProtKB-KW"/>
</dbReference>
<keyword evidence="9" id="KW-1185">Reference proteome</keyword>
<evidence type="ECO:0000256" key="7">
    <source>
        <dbReference type="RuleBase" id="RU004466"/>
    </source>
</evidence>
<comment type="similarity">
    <text evidence="2 7">Belongs to the FPP/GGPP synthase family.</text>
</comment>
<dbReference type="PROSITE" id="PS00723">
    <property type="entry name" value="POLYPRENYL_SYNTHASE_1"/>
    <property type="match status" value="1"/>
</dbReference>
<dbReference type="CDD" id="cd00685">
    <property type="entry name" value="Trans_IPPS_HT"/>
    <property type="match status" value="1"/>
</dbReference>
<evidence type="ECO:0000256" key="4">
    <source>
        <dbReference type="ARBA" id="ARBA00022723"/>
    </source>
</evidence>
<dbReference type="EMBL" id="RWKW01000081">
    <property type="protein sequence ID" value="RST84699.1"/>
    <property type="molecule type" value="Genomic_DNA"/>
</dbReference>
<dbReference type="SFLD" id="SFLDS00005">
    <property type="entry name" value="Isoprenoid_Synthase_Type_I"/>
    <property type="match status" value="1"/>
</dbReference>
<dbReference type="Proteomes" id="UP000278398">
    <property type="component" value="Unassembled WGS sequence"/>
</dbReference>
<organism evidence="8 9">
    <name type="scientific">Aquibium carbonis</name>
    <dbReference type="NCBI Taxonomy" id="2495581"/>
    <lineage>
        <taxon>Bacteria</taxon>
        <taxon>Pseudomonadati</taxon>
        <taxon>Pseudomonadota</taxon>
        <taxon>Alphaproteobacteria</taxon>
        <taxon>Hyphomicrobiales</taxon>
        <taxon>Phyllobacteriaceae</taxon>
        <taxon>Aquibium</taxon>
    </lineage>
</organism>
<evidence type="ECO:0000256" key="6">
    <source>
        <dbReference type="ARBA" id="ARBA00023229"/>
    </source>
</evidence>
<proteinExistence type="inferred from homology"/>